<dbReference type="OrthoDB" id="1922155at2759"/>
<sequence>MLYSYSDALHAFAAASLLPRHGDRDGHSSHTASTGASAANASLLGYASGTARGMCTSCRIAAYKVCWASGCFGSDILAGIDREISDVFDVLSLSLGGGTAPFFRDTIVVGSFAAAERGIFVACSAGNSGPGSGSITNAAPWIATVGAGTIDRDFPAFVTLDSDNCFAGFQSHGTRRVSLLLEHQRIS</sequence>
<reference evidence="5" key="1">
    <citation type="journal article" date="2022" name="Front. Genet.">
        <title>Chromosome-Scale Assembly of the Dendrobium nobile Genome Provides Insights Into the Molecular Mechanism of the Biosynthesis of the Medicinal Active Ingredient of Dendrobium.</title>
        <authorList>
            <person name="Xu Q."/>
            <person name="Niu S.-C."/>
            <person name="Li K.-L."/>
            <person name="Zheng P.-J."/>
            <person name="Zhang X.-J."/>
            <person name="Jia Y."/>
            <person name="Liu Y."/>
            <person name="Niu Y.-X."/>
            <person name="Yu L.-H."/>
            <person name="Chen D.-F."/>
            <person name="Zhang G.-Q."/>
        </authorList>
    </citation>
    <scope>NUCLEOTIDE SEQUENCE</scope>
    <source>
        <tissue evidence="5">Leaf</tissue>
    </source>
</reference>
<dbReference type="Pfam" id="PF00082">
    <property type="entry name" value="Peptidase_S8"/>
    <property type="match status" value="1"/>
</dbReference>
<dbReference type="GO" id="GO:0006508">
    <property type="term" value="P:proteolysis"/>
    <property type="evidence" value="ECO:0007669"/>
    <property type="project" value="InterPro"/>
</dbReference>
<evidence type="ECO:0000313" key="5">
    <source>
        <dbReference type="EMBL" id="KAI0501510.1"/>
    </source>
</evidence>
<keyword evidence="2" id="KW-0732">Signal</keyword>
<dbReference type="SUPFAM" id="SSF52743">
    <property type="entry name" value="Subtilisin-like"/>
    <property type="match status" value="1"/>
</dbReference>
<dbReference type="PROSITE" id="PS51892">
    <property type="entry name" value="SUBTILASE"/>
    <property type="match status" value="1"/>
</dbReference>
<gene>
    <name evidence="5" type="ORF">KFK09_016455</name>
</gene>
<comment type="similarity">
    <text evidence="1 3">Belongs to the peptidase S8 family.</text>
</comment>
<keyword evidence="6" id="KW-1185">Reference proteome</keyword>
<comment type="caution">
    <text evidence="3">Lacks conserved residue(s) required for the propagation of feature annotation.</text>
</comment>
<dbReference type="GO" id="GO:0004252">
    <property type="term" value="F:serine-type endopeptidase activity"/>
    <property type="evidence" value="ECO:0007669"/>
    <property type="project" value="InterPro"/>
</dbReference>
<proteinExistence type="inferred from homology"/>
<evidence type="ECO:0000256" key="1">
    <source>
        <dbReference type="ARBA" id="ARBA00011073"/>
    </source>
</evidence>
<dbReference type="EMBL" id="JAGYWB010000012">
    <property type="protein sequence ID" value="KAI0501510.1"/>
    <property type="molecule type" value="Genomic_DNA"/>
</dbReference>
<name>A0A8T3AZI5_DENNO</name>
<organism evidence="5 6">
    <name type="scientific">Dendrobium nobile</name>
    <name type="common">Orchid</name>
    <dbReference type="NCBI Taxonomy" id="94219"/>
    <lineage>
        <taxon>Eukaryota</taxon>
        <taxon>Viridiplantae</taxon>
        <taxon>Streptophyta</taxon>
        <taxon>Embryophyta</taxon>
        <taxon>Tracheophyta</taxon>
        <taxon>Spermatophyta</taxon>
        <taxon>Magnoliopsida</taxon>
        <taxon>Liliopsida</taxon>
        <taxon>Asparagales</taxon>
        <taxon>Orchidaceae</taxon>
        <taxon>Epidendroideae</taxon>
        <taxon>Malaxideae</taxon>
        <taxon>Dendrobiinae</taxon>
        <taxon>Dendrobium</taxon>
    </lineage>
</organism>
<protein>
    <recommendedName>
        <fullName evidence="4">Peptidase S8/S53 domain-containing protein</fullName>
    </recommendedName>
</protein>
<evidence type="ECO:0000256" key="2">
    <source>
        <dbReference type="ARBA" id="ARBA00022729"/>
    </source>
</evidence>
<dbReference type="PANTHER" id="PTHR10795">
    <property type="entry name" value="PROPROTEIN CONVERTASE SUBTILISIN/KEXIN"/>
    <property type="match status" value="1"/>
</dbReference>
<evidence type="ECO:0000259" key="4">
    <source>
        <dbReference type="Pfam" id="PF00082"/>
    </source>
</evidence>
<evidence type="ECO:0000313" key="6">
    <source>
        <dbReference type="Proteomes" id="UP000829196"/>
    </source>
</evidence>
<feature type="domain" description="Peptidase S8/S53" evidence="4">
    <location>
        <begin position="23"/>
        <end position="161"/>
    </location>
</feature>
<comment type="caution">
    <text evidence="5">The sequence shown here is derived from an EMBL/GenBank/DDBJ whole genome shotgun (WGS) entry which is preliminary data.</text>
</comment>
<dbReference type="InterPro" id="IPR036852">
    <property type="entry name" value="Peptidase_S8/S53_dom_sf"/>
</dbReference>
<dbReference type="InterPro" id="IPR045051">
    <property type="entry name" value="SBT"/>
</dbReference>
<dbReference type="AlphaFoldDB" id="A0A8T3AZI5"/>
<dbReference type="Proteomes" id="UP000829196">
    <property type="component" value="Unassembled WGS sequence"/>
</dbReference>
<evidence type="ECO:0000256" key="3">
    <source>
        <dbReference type="PROSITE-ProRule" id="PRU01240"/>
    </source>
</evidence>
<dbReference type="InterPro" id="IPR000209">
    <property type="entry name" value="Peptidase_S8/S53_dom"/>
</dbReference>
<dbReference type="Gene3D" id="3.40.50.200">
    <property type="entry name" value="Peptidase S8/S53 domain"/>
    <property type="match status" value="1"/>
</dbReference>
<accession>A0A8T3AZI5</accession>
<dbReference type="SMR" id="A0A8T3AZI5"/>